<name>A0ABU2BWS1_9ACTN</name>
<evidence type="ECO:0000313" key="2">
    <source>
        <dbReference type="EMBL" id="MDR7362503.1"/>
    </source>
</evidence>
<sequence length="180" mass="19725">MARTIFYTASSVDGFIADQHNSLDWLVDTDHALPEDHPDAYPTFVADIGALVMGSTTYEWVAAHEPSSREQWPYEQPTWVCTHRELRLPAAGRVETWSGDVAGLHPRLVEAAEGKDVWVVGGGDLAGQFLDAGLLDEVHVQLTPVVLGAGAPLLPRRAPLRLLGVRQMGDFVATRYAVQR</sequence>
<reference evidence="2 3" key="1">
    <citation type="submission" date="2023-07" db="EMBL/GenBank/DDBJ databases">
        <title>Sequencing the genomes of 1000 actinobacteria strains.</title>
        <authorList>
            <person name="Klenk H.-P."/>
        </authorList>
    </citation>
    <scope>NUCLEOTIDE SEQUENCE [LARGE SCALE GENOMIC DNA]</scope>
    <source>
        <strain evidence="2 3">DSM 19426</strain>
    </source>
</reference>
<dbReference type="Proteomes" id="UP001183648">
    <property type="component" value="Unassembled WGS sequence"/>
</dbReference>
<dbReference type="InterPro" id="IPR024072">
    <property type="entry name" value="DHFR-like_dom_sf"/>
</dbReference>
<evidence type="ECO:0000313" key="3">
    <source>
        <dbReference type="Proteomes" id="UP001183648"/>
    </source>
</evidence>
<dbReference type="PANTHER" id="PTHR38011:SF11">
    <property type="entry name" value="2,5-DIAMINO-6-RIBOSYLAMINO-4(3H)-PYRIMIDINONE 5'-PHOSPHATE REDUCTASE"/>
    <property type="match status" value="1"/>
</dbReference>
<keyword evidence="3" id="KW-1185">Reference proteome</keyword>
<dbReference type="InterPro" id="IPR050765">
    <property type="entry name" value="Riboflavin_Biosynth_HTPR"/>
</dbReference>
<dbReference type="PANTHER" id="PTHR38011">
    <property type="entry name" value="DIHYDROFOLATE REDUCTASE FAMILY PROTEIN (AFU_ORTHOLOGUE AFUA_8G06820)"/>
    <property type="match status" value="1"/>
</dbReference>
<dbReference type="RefSeq" id="WP_310301813.1">
    <property type="nucleotide sequence ID" value="NZ_BAAAPS010000008.1"/>
</dbReference>
<organism evidence="2 3">
    <name type="scientific">Nocardioides marmoribigeumensis</name>
    <dbReference type="NCBI Taxonomy" id="433649"/>
    <lineage>
        <taxon>Bacteria</taxon>
        <taxon>Bacillati</taxon>
        <taxon>Actinomycetota</taxon>
        <taxon>Actinomycetes</taxon>
        <taxon>Propionibacteriales</taxon>
        <taxon>Nocardioidaceae</taxon>
        <taxon>Nocardioides</taxon>
    </lineage>
</organism>
<evidence type="ECO:0000259" key="1">
    <source>
        <dbReference type="Pfam" id="PF01872"/>
    </source>
</evidence>
<protein>
    <submittedName>
        <fullName evidence="2">Dihydrofolate reductase</fullName>
    </submittedName>
</protein>
<gene>
    <name evidence="2" type="ORF">J2S63_002056</name>
</gene>
<proteinExistence type="predicted"/>
<feature type="domain" description="Bacterial bifunctional deaminase-reductase C-terminal" evidence="1">
    <location>
        <begin position="6"/>
        <end position="157"/>
    </location>
</feature>
<dbReference type="InterPro" id="IPR002734">
    <property type="entry name" value="RibDG_C"/>
</dbReference>
<accession>A0ABU2BWS1</accession>
<dbReference type="Gene3D" id="3.40.430.10">
    <property type="entry name" value="Dihydrofolate Reductase, subunit A"/>
    <property type="match status" value="1"/>
</dbReference>
<dbReference type="SUPFAM" id="SSF53597">
    <property type="entry name" value="Dihydrofolate reductase-like"/>
    <property type="match status" value="1"/>
</dbReference>
<dbReference type="Pfam" id="PF01872">
    <property type="entry name" value="RibD_C"/>
    <property type="match status" value="1"/>
</dbReference>
<comment type="caution">
    <text evidence="2">The sequence shown here is derived from an EMBL/GenBank/DDBJ whole genome shotgun (WGS) entry which is preliminary data.</text>
</comment>
<dbReference type="EMBL" id="JAVDYG010000001">
    <property type="protein sequence ID" value="MDR7362503.1"/>
    <property type="molecule type" value="Genomic_DNA"/>
</dbReference>